<gene>
    <name evidence="2" type="ORF">BRCON_0755</name>
</gene>
<dbReference type="PROSITE" id="PS51831">
    <property type="entry name" value="HD"/>
    <property type="match status" value="1"/>
</dbReference>
<keyword evidence="2" id="KW-0378">Hydrolase</keyword>
<dbReference type="Pfam" id="PF01966">
    <property type="entry name" value="HD"/>
    <property type="match status" value="1"/>
</dbReference>
<dbReference type="PANTHER" id="PTHR11373">
    <property type="entry name" value="DEOXYNUCLEOSIDE TRIPHOSPHATE TRIPHOSPHOHYDROLASE"/>
    <property type="match status" value="1"/>
</dbReference>
<organism evidence="2 3">
    <name type="scientific">Sumerlaea chitinivorans</name>
    <dbReference type="NCBI Taxonomy" id="2250252"/>
    <lineage>
        <taxon>Bacteria</taxon>
        <taxon>Candidatus Sumerlaeota</taxon>
        <taxon>Candidatus Sumerlaeia</taxon>
        <taxon>Candidatus Sumerlaeales</taxon>
        <taxon>Candidatus Sumerlaeaceae</taxon>
        <taxon>Candidatus Sumerlaea</taxon>
    </lineage>
</organism>
<dbReference type="InterPro" id="IPR006674">
    <property type="entry name" value="HD_domain"/>
</dbReference>
<evidence type="ECO:0000313" key="2">
    <source>
        <dbReference type="EMBL" id="AXA35532.1"/>
    </source>
</evidence>
<protein>
    <submittedName>
        <fullName evidence="2">Deoxyguanosinetriphosphate triphosphohydrolase</fullName>
    </submittedName>
</protein>
<dbReference type="EMBL" id="CP030759">
    <property type="protein sequence ID" value="AXA35532.1"/>
    <property type="molecule type" value="Genomic_DNA"/>
</dbReference>
<dbReference type="PANTHER" id="PTHR11373:SF4">
    <property type="entry name" value="DEOXYNUCLEOSIDE TRIPHOSPHATE TRIPHOSPHOHYDROLASE SAMHD1"/>
    <property type="match status" value="1"/>
</dbReference>
<dbReference type="InterPro" id="IPR050135">
    <property type="entry name" value="dGTPase-like"/>
</dbReference>
<feature type="domain" description="HD" evidence="1">
    <location>
        <begin position="59"/>
        <end position="176"/>
    </location>
</feature>
<evidence type="ECO:0000259" key="1">
    <source>
        <dbReference type="PROSITE" id="PS51831"/>
    </source>
</evidence>
<dbReference type="SMART" id="SM00471">
    <property type="entry name" value="HDc"/>
    <property type="match status" value="1"/>
</dbReference>
<evidence type="ECO:0000313" key="3">
    <source>
        <dbReference type="Proteomes" id="UP000262583"/>
    </source>
</evidence>
<name>A0A2Z4Y491_SUMC1</name>
<dbReference type="AlphaFoldDB" id="A0A2Z4Y491"/>
<dbReference type="Proteomes" id="UP000262583">
    <property type="component" value="Chromosome"/>
</dbReference>
<dbReference type="GO" id="GO:0006203">
    <property type="term" value="P:dGTP catabolic process"/>
    <property type="evidence" value="ECO:0007669"/>
    <property type="project" value="TreeGrafter"/>
</dbReference>
<sequence length="433" mass="49866">MIIEKLYRDPVHDIIALDKTSREDRLLMELIDTPELQRLRRIRQLGFASLAYQGAEHSRFTHSLGVMWIATRILQQLRKEWPISPQQSIAVRCAALLHDIGHGPFSHLFEAVTGIHHEHWTQLILLNPNTKVHRALAAYSPALPRMVSQILLGRSKPPFLSQIITSQLDADRFDYLLRDSIMTGVKYGIYDLERLLKVLRLDQHGERIVIAPNGLHPVEKYLQARYHMFTQVYLHKTVRAAENMLILLLRRARELLMSKQIDAQLVTPLLAELLCAGDQIALPHYLGVTDDTLMTNIAQWQEAPDPILSDLASRLCERNLFKTIDISGVTNLASRIRKAKREIEALGLDSRYYFVLDESRSVAYQPYSPRTTDPARHIMIEVQRAKSVYRDIHEVSPIIEGLARATAHIRRVIFPERVRKTNLRKRMEAIFLS</sequence>
<dbReference type="InterPro" id="IPR045509">
    <property type="entry name" value="HD_assoc_2"/>
</dbReference>
<dbReference type="CDD" id="cd00077">
    <property type="entry name" value="HDc"/>
    <property type="match status" value="1"/>
</dbReference>
<accession>A0A2Z4Y491</accession>
<dbReference type="GO" id="GO:0008832">
    <property type="term" value="F:dGTPase activity"/>
    <property type="evidence" value="ECO:0007669"/>
    <property type="project" value="TreeGrafter"/>
</dbReference>
<dbReference type="Pfam" id="PF19276">
    <property type="entry name" value="HD_assoc_2"/>
    <property type="match status" value="1"/>
</dbReference>
<dbReference type="Gene3D" id="1.10.3210.10">
    <property type="entry name" value="Hypothetical protein af1432"/>
    <property type="match status" value="1"/>
</dbReference>
<proteinExistence type="predicted"/>
<reference evidence="2 3" key="1">
    <citation type="submission" date="2018-05" db="EMBL/GenBank/DDBJ databases">
        <title>A metagenomic window into the 2 km-deep terrestrial subsurface aquifer revealed taxonomically and functionally diverse microbial community comprising novel uncultured bacterial lineages.</title>
        <authorList>
            <person name="Kadnikov V.V."/>
            <person name="Mardanov A.V."/>
            <person name="Beletsky A.V."/>
            <person name="Banks D."/>
            <person name="Pimenov N.V."/>
            <person name="Frank Y.A."/>
            <person name="Karnachuk O.V."/>
            <person name="Ravin N.V."/>
        </authorList>
    </citation>
    <scope>NUCLEOTIDE SEQUENCE [LARGE SCALE GENOMIC DNA]</scope>
    <source>
        <strain evidence="2">BY</strain>
    </source>
</reference>
<dbReference type="SUPFAM" id="SSF109604">
    <property type="entry name" value="HD-domain/PDEase-like"/>
    <property type="match status" value="1"/>
</dbReference>
<dbReference type="KEGG" id="schv:BRCON_0755"/>
<dbReference type="InterPro" id="IPR003607">
    <property type="entry name" value="HD/PDEase_dom"/>
</dbReference>